<dbReference type="AlphaFoldDB" id="J3LKF9"/>
<evidence type="ECO:0000313" key="3">
    <source>
        <dbReference type="Proteomes" id="UP000006038"/>
    </source>
</evidence>
<name>J3LKF9_ORYBR</name>
<protein>
    <submittedName>
        <fullName evidence="2">Uncharacterized protein</fullName>
    </submittedName>
</protein>
<dbReference type="EnsemblPlants" id="OB03G15350.1">
    <property type="protein sequence ID" value="OB03G15350.1"/>
    <property type="gene ID" value="OB03G15350"/>
</dbReference>
<proteinExistence type="predicted"/>
<sequence>MASPPTMDRLSSRAAGEGALGGGHGAAVVGDLAEPRDAPQVDLGAVLEGDDDVAPLADEPRHHHHGRHRRVGEVGAVGAGQPGDDGHAAGGEAVPEDEGAGHRRQQRNLTRACSMQLGEWHPWQ</sequence>
<evidence type="ECO:0000256" key="1">
    <source>
        <dbReference type="SAM" id="MobiDB-lite"/>
    </source>
</evidence>
<dbReference type="Proteomes" id="UP000006038">
    <property type="component" value="Chromosome 3"/>
</dbReference>
<keyword evidence="3" id="KW-1185">Reference proteome</keyword>
<dbReference type="HOGENOM" id="CLU_2007443_0_0_1"/>
<feature type="region of interest" description="Disordered" evidence="1">
    <location>
        <begin position="53"/>
        <end position="110"/>
    </location>
</feature>
<accession>J3LKF9</accession>
<evidence type="ECO:0000313" key="2">
    <source>
        <dbReference type="EnsemblPlants" id="OB03G15350.1"/>
    </source>
</evidence>
<organism evidence="2">
    <name type="scientific">Oryza brachyantha</name>
    <name type="common">malo sina</name>
    <dbReference type="NCBI Taxonomy" id="4533"/>
    <lineage>
        <taxon>Eukaryota</taxon>
        <taxon>Viridiplantae</taxon>
        <taxon>Streptophyta</taxon>
        <taxon>Embryophyta</taxon>
        <taxon>Tracheophyta</taxon>
        <taxon>Spermatophyta</taxon>
        <taxon>Magnoliopsida</taxon>
        <taxon>Liliopsida</taxon>
        <taxon>Poales</taxon>
        <taxon>Poaceae</taxon>
        <taxon>BOP clade</taxon>
        <taxon>Oryzoideae</taxon>
        <taxon>Oryzeae</taxon>
        <taxon>Oryzinae</taxon>
        <taxon>Oryza</taxon>
    </lineage>
</organism>
<reference evidence="2" key="1">
    <citation type="journal article" date="2013" name="Nat. Commun.">
        <title>Whole-genome sequencing of Oryza brachyantha reveals mechanisms underlying Oryza genome evolution.</title>
        <authorList>
            <person name="Chen J."/>
            <person name="Huang Q."/>
            <person name="Gao D."/>
            <person name="Wang J."/>
            <person name="Lang Y."/>
            <person name="Liu T."/>
            <person name="Li B."/>
            <person name="Bai Z."/>
            <person name="Luis Goicoechea J."/>
            <person name="Liang C."/>
            <person name="Chen C."/>
            <person name="Zhang W."/>
            <person name="Sun S."/>
            <person name="Liao Y."/>
            <person name="Zhang X."/>
            <person name="Yang L."/>
            <person name="Song C."/>
            <person name="Wang M."/>
            <person name="Shi J."/>
            <person name="Liu G."/>
            <person name="Liu J."/>
            <person name="Zhou H."/>
            <person name="Zhou W."/>
            <person name="Yu Q."/>
            <person name="An N."/>
            <person name="Chen Y."/>
            <person name="Cai Q."/>
            <person name="Wang B."/>
            <person name="Liu B."/>
            <person name="Min J."/>
            <person name="Huang Y."/>
            <person name="Wu H."/>
            <person name="Li Z."/>
            <person name="Zhang Y."/>
            <person name="Yin Y."/>
            <person name="Song W."/>
            <person name="Jiang J."/>
            <person name="Jackson S.A."/>
            <person name="Wing R.A."/>
            <person name="Wang J."/>
            <person name="Chen M."/>
        </authorList>
    </citation>
    <scope>NUCLEOTIDE SEQUENCE [LARGE SCALE GENOMIC DNA]</scope>
    <source>
        <strain evidence="2">cv. IRGC 101232</strain>
    </source>
</reference>
<dbReference type="Gramene" id="OB03G15350.1">
    <property type="protein sequence ID" value="OB03G15350.1"/>
    <property type="gene ID" value="OB03G15350"/>
</dbReference>
<reference evidence="2" key="2">
    <citation type="submission" date="2013-04" db="UniProtKB">
        <authorList>
            <consortium name="EnsemblPlants"/>
        </authorList>
    </citation>
    <scope>IDENTIFICATION</scope>
</reference>
<feature type="region of interest" description="Disordered" evidence="1">
    <location>
        <begin position="1"/>
        <end position="39"/>
    </location>
</feature>